<accession>A0AAN4ZIA9</accession>
<evidence type="ECO:0000256" key="7">
    <source>
        <dbReference type="ARBA" id="ARBA00022884"/>
    </source>
</evidence>
<dbReference type="Proteomes" id="UP001328107">
    <property type="component" value="Unassembled WGS sequence"/>
</dbReference>
<dbReference type="GO" id="GO:0070935">
    <property type="term" value="P:3'-UTR-mediated mRNA stabilization"/>
    <property type="evidence" value="ECO:0007669"/>
    <property type="project" value="TreeGrafter"/>
</dbReference>
<evidence type="ECO:0000256" key="2">
    <source>
        <dbReference type="ARBA" id="ARBA00022473"/>
    </source>
</evidence>
<dbReference type="SMART" id="SM00360">
    <property type="entry name" value="RRM"/>
    <property type="match status" value="1"/>
</dbReference>
<protein>
    <recommendedName>
        <fullName evidence="10">RRM domain-containing protein</fullName>
    </recommendedName>
</protein>
<dbReference type="SUPFAM" id="SSF54928">
    <property type="entry name" value="RNA-binding domain, RBD"/>
    <property type="match status" value="1"/>
</dbReference>
<dbReference type="InterPro" id="IPR000504">
    <property type="entry name" value="RRM_dom"/>
</dbReference>
<dbReference type="GO" id="GO:0051321">
    <property type="term" value="P:meiotic cell cycle"/>
    <property type="evidence" value="ECO:0007669"/>
    <property type="project" value="UniProtKB-ARBA"/>
</dbReference>
<keyword evidence="6" id="KW-0744">Spermatogenesis</keyword>
<comment type="caution">
    <text evidence="11">The sequence shown here is derived from an EMBL/GenBank/DDBJ whole genome shotgun (WGS) entry which is preliminary data.</text>
</comment>
<keyword evidence="3" id="KW-0963">Cytoplasm</keyword>
<dbReference type="GO" id="GO:0008494">
    <property type="term" value="F:translation activator activity"/>
    <property type="evidence" value="ECO:0007669"/>
    <property type="project" value="TreeGrafter"/>
</dbReference>
<dbReference type="GO" id="GO:0007283">
    <property type="term" value="P:spermatogenesis"/>
    <property type="evidence" value="ECO:0007669"/>
    <property type="project" value="UniProtKB-KW"/>
</dbReference>
<reference evidence="12" key="1">
    <citation type="submission" date="2022-10" db="EMBL/GenBank/DDBJ databases">
        <title>Genome assembly of Pristionchus species.</title>
        <authorList>
            <person name="Yoshida K."/>
            <person name="Sommer R.J."/>
        </authorList>
    </citation>
    <scope>NUCLEOTIDE SEQUENCE [LARGE SCALE GENOMIC DNA]</scope>
    <source>
        <strain evidence="12">RS5460</strain>
    </source>
</reference>
<dbReference type="PROSITE" id="PS50102">
    <property type="entry name" value="RRM"/>
    <property type="match status" value="1"/>
</dbReference>
<feature type="region of interest" description="Disordered" evidence="9">
    <location>
        <begin position="300"/>
        <end position="319"/>
    </location>
</feature>
<dbReference type="GO" id="GO:0005737">
    <property type="term" value="C:cytoplasm"/>
    <property type="evidence" value="ECO:0007669"/>
    <property type="project" value="UniProtKB-SubCell"/>
</dbReference>
<keyword evidence="5" id="KW-0810">Translation regulation</keyword>
<dbReference type="GO" id="GO:0030154">
    <property type="term" value="P:cell differentiation"/>
    <property type="evidence" value="ECO:0007669"/>
    <property type="project" value="UniProtKB-KW"/>
</dbReference>
<feature type="domain" description="RRM" evidence="10">
    <location>
        <begin position="51"/>
        <end position="129"/>
    </location>
</feature>
<keyword evidence="12" id="KW-1185">Reference proteome</keyword>
<evidence type="ECO:0000256" key="3">
    <source>
        <dbReference type="ARBA" id="ARBA00022490"/>
    </source>
</evidence>
<evidence type="ECO:0000313" key="12">
    <source>
        <dbReference type="Proteomes" id="UP001328107"/>
    </source>
</evidence>
<feature type="compositionally biased region" description="Pro residues" evidence="9">
    <location>
        <begin position="309"/>
        <end position="319"/>
    </location>
</feature>
<feature type="non-terminal residue" evidence="11">
    <location>
        <position position="1"/>
    </location>
</feature>
<dbReference type="PANTHER" id="PTHR11176">
    <property type="entry name" value="BOULE-RELATED"/>
    <property type="match status" value="1"/>
</dbReference>
<evidence type="ECO:0000256" key="5">
    <source>
        <dbReference type="ARBA" id="ARBA00022845"/>
    </source>
</evidence>
<evidence type="ECO:0000313" key="11">
    <source>
        <dbReference type="EMBL" id="GMR41768.1"/>
    </source>
</evidence>
<proteinExistence type="predicted"/>
<evidence type="ECO:0000259" key="10">
    <source>
        <dbReference type="PROSITE" id="PS50102"/>
    </source>
</evidence>
<dbReference type="Pfam" id="PF00076">
    <property type="entry name" value="RRM_1"/>
    <property type="match status" value="1"/>
</dbReference>
<dbReference type="AlphaFoldDB" id="A0AAN4ZIA9"/>
<keyword evidence="7 8" id="KW-0694">RNA-binding</keyword>
<dbReference type="FunFam" id="3.30.70.330:FF:000167">
    <property type="entry name" value="protein boule-like isoform X1"/>
    <property type="match status" value="1"/>
</dbReference>
<sequence>EGVEAEMVSQYAYGECTQQNSGQMPYYAAPRGFNTVAEHIKAGQAVEHIPHRLFVGGFGAQVTEKELREHFERFYTIRDVKVIKNHEGMSKGYGFITFDTEEEAKAVQALSNEKLTLNGKKLNLGPALRKMVHSRYNNSTYDMNAMPTGQYNGQQQCMQSPTMQFTYSYASPPQTGTPYMMGYAPQGMVPVSHSLSTGDDSSQSMEKSGGEKQLQQMQHVQQPPSLLLQPGVQNTPQTLYSYYVPPPTPMTPTFRAFPYAPLYGPPQTPQMIVDGAALYPQQMMSPPMMFSYYPPTPSMDASFPGQSPAAPPVDGPPPQTLLQQLQQHYPPLREEEGGELDGQNDHTGMGSIPKQVETSMGDIRLSYATIAAKLKSQEVAAAKEVEQISTQMGSMKMNGAGGDYTATTKNGVHPRV</sequence>
<dbReference type="PANTHER" id="PTHR11176:SF57">
    <property type="entry name" value="PROTEIN BOULE"/>
    <property type="match status" value="1"/>
</dbReference>
<dbReference type="Gene3D" id="3.30.70.330">
    <property type="match status" value="1"/>
</dbReference>
<comment type="subcellular location">
    <subcellularLocation>
        <location evidence="1">Cytoplasm</location>
    </subcellularLocation>
</comment>
<dbReference type="GO" id="GO:0045948">
    <property type="term" value="P:positive regulation of translational initiation"/>
    <property type="evidence" value="ECO:0007669"/>
    <property type="project" value="TreeGrafter"/>
</dbReference>
<evidence type="ECO:0000256" key="9">
    <source>
        <dbReference type="SAM" id="MobiDB-lite"/>
    </source>
</evidence>
<name>A0AAN4ZIA9_9BILA</name>
<organism evidence="11 12">
    <name type="scientific">Pristionchus mayeri</name>
    <dbReference type="NCBI Taxonomy" id="1317129"/>
    <lineage>
        <taxon>Eukaryota</taxon>
        <taxon>Metazoa</taxon>
        <taxon>Ecdysozoa</taxon>
        <taxon>Nematoda</taxon>
        <taxon>Chromadorea</taxon>
        <taxon>Rhabditida</taxon>
        <taxon>Rhabditina</taxon>
        <taxon>Diplogasteromorpha</taxon>
        <taxon>Diplogasteroidea</taxon>
        <taxon>Neodiplogasteridae</taxon>
        <taxon>Pristionchus</taxon>
    </lineage>
</organism>
<feature type="compositionally biased region" description="Polar residues" evidence="9">
    <location>
        <begin position="193"/>
        <end position="206"/>
    </location>
</feature>
<dbReference type="GO" id="GO:0003730">
    <property type="term" value="F:mRNA 3'-UTR binding"/>
    <property type="evidence" value="ECO:0007669"/>
    <property type="project" value="TreeGrafter"/>
</dbReference>
<keyword evidence="2" id="KW-0217">Developmental protein</keyword>
<dbReference type="InterPro" id="IPR012677">
    <property type="entry name" value="Nucleotide-bd_a/b_plait_sf"/>
</dbReference>
<evidence type="ECO:0000256" key="1">
    <source>
        <dbReference type="ARBA" id="ARBA00004496"/>
    </source>
</evidence>
<evidence type="ECO:0000256" key="8">
    <source>
        <dbReference type="PROSITE-ProRule" id="PRU00176"/>
    </source>
</evidence>
<feature type="region of interest" description="Disordered" evidence="9">
    <location>
        <begin position="193"/>
        <end position="213"/>
    </location>
</feature>
<dbReference type="InterPro" id="IPR035979">
    <property type="entry name" value="RBD_domain_sf"/>
</dbReference>
<gene>
    <name evidence="11" type="ORF">PMAYCL1PPCAC_11963</name>
</gene>
<evidence type="ECO:0000256" key="4">
    <source>
        <dbReference type="ARBA" id="ARBA00022782"/>
    </source>
</evidence>
<evidence type="ECO:0000256" key="6">
    <source>
        <dbReference type="ARBA" id="ARBA00022871"/>
    </source>
</evidence>
<dbReference type="EMBL" id="BTRK01000003">
    <property type="protein sequence ID" value="GMR41768.1"/>
    <property type="molecule type" value="Genomic_DNA"/>
</dbReference>
<keyword evidence="4" id="KW-0221">Differentiation</keyword>